<dbReference type="Pfam" id="PF06985">
    <property type="entry name" value="HET"/>
    <property type="match status" value="1"/>
</dbReference>
<reference evidence="3" key="2">
    <citation type="submission" date="2023-05" db="EMBL/GenBank/DDBJ databases">
        <authorList>
            <consortium name="Lawrence Berkeley National Laboratory"/>
            <person name="Steindorff A."/>
            <person name="Hensen N."/>
            <person name="Bonometti L."/>
            <person name="Westerberg I."/>
            <person name="Brannstrom I.O."/>
            <person name="Guillou S."/>
            <person name="Cros-Aarteil S."/>
            <person name="Calhoun S."/>
            <person name="Haridas S."/>
            <person name="Kuo A."/>
            <person name="Mondo S."/>
            <person name="Pangilinan J."/>
            <person name="Riley R."/>
            <person name="Labutti K."/>
            <person name="Andreopoulos B."/>
            <person name="Lipzen A."/>
            <person name="Chen C."/>
            <person name="Yanf M."/>
            <person name="Daum C."/>
            <person name="Ng V."/>
            <person name="Clum A."/>
            <person name="Ohm R."/>
            <person name="Martin F."/>
            <person name="Silar P."/>
            <person name="Natvig D."/>
            <person name="Lalanne C."/>
            <person name="Gautier V."/>
            <person name="Ament-Velasquez S.L."/>
            <person name="Kruys A."/>
            <person name="Hutchinson M.I."/>
            <person name="Powell A.J."/>
            <person name="Barry K."/>
            <person name="Miller A.N."/>
            <person name="Grigoriev I.V."/>
            <person name="Debuchy R."/>
            <person name="Gladieux P."/>
            <person name="Thoren M.H."/>
            <person name="Johannesson H."/>
        </authorList>
    </citation>
    <scope>NUCLEOTIDE SEQUENCE</scope>
    <source>
        <strain evidence="3">PSN309</strain>
    </source>
</reference>
<keyword evidence="4" id="KW-1185">Reference proteome</keyword>
<dbReference type="EMBL" id="MU864611">
    <property type="protein sequence ID" value="KAK4182787.1"/>
    <property type="molecule type" value="Genomic_DNA"/>
</dbReference>
<feature type="compositionally biased region" description="Pro residues" evidence="1">
    <location>
        <begin position="44"/>
        <end position="55"/>
    </location>
</feature>
<name>A0AAN6WM14_9PEZI</name>
<dbReference type="PANTHER" id="PTHR33112:SF1">
    <property type="entry name" value="HETEROKARYON INCOMPATIBILITY DOMAIN-CONTAINING PROTEIN"/>
    <property type="match status" value="1"/>
</dbReference>
<sequence length="789" mass="87864">MSHLLCESCQEQTKLIKSVIQELSTQFSAFNARKAQGIQFPTSPSQPPPPPPPWPTKHYNPPISPGPGPECPLCDVSSIPFSVPTGHQLEISPLRWYLGQLSGTTPTPLDCEDMCIGISAYHRALEPNLGLHSPLIISDMISPVRYGRARKLGKFVDWEVVKTWLNICGELHDRNCHDEKGPQEIGGLKLIDCYSRTVVRASKGMAWIALSYVWSLAKPRPFSTTIVGPSIDQDNVLTTLPNILAGTIIDGIEATLALGYRYLWADQLCIDQSNPEEVADQVQKMDKIYRGAVLTIVPISNRGGLPGCPAVPRAATNSVSVDNLDFYSAAMDPVQEINTSTWATRGWCYQEEMLSRRLLYFTEGGVLLTCYKMTCYETICGPEVLLHDSDPELLRKKAEVHQMRTATSSSGAKLSTSGSDGYTPGGMNYKSLLDRCLSRPQVSDMISGGVTDTRRFQVVVARRVIAEFTKKKLSFDADSLTAVSGVLNVFGQLDDSPVQFCQGLPVMNSTQGFRDRSRDFDASFLESLCWFHQDPESARRRQHLPSWTWAGWSGAIAWCRLPLEGFVNTTFRKMNLPDWKGLTAKFDVKILALGGGCEVPLPVLVDNTQDDEHEHRHHDCRSGRVGCDPVSARYIHLEGRVVPAELFTLQESVRSKGDSRGWEQVRLHIDDKHPVDYEHYSVFGDFLGDTNDAVEGYGSYASRGSPREFLRRIQAGELECVLVGEQFESSVHIGILLLVLAWVGDGVAKRFDLVRFIFEWDGAVHEGEVYADALFSRVKGLKTKRFWLV</sequence>
<proteinExistence type="predicted"/>
<accession>A0AAN6WM14</accession>
<evidence type="ECO:0000313" key="4">
    <source>
        <dbReference type="Proteomes" id="UP001302126"/>
    </source>
</evidence>
<dbReference type="Proteomes" id="UP001302126">
    <property type="component" value="Unassembled WGS sequence"/>
</dbReference>
<feature type="domain" description="Heterokaryon incompatibility" evidence="2">
    <location>
        <begin position="207"/>
        <end position="351"/>
    </location>
</feature>
<gene>
    <name evidence="3" type="ORF">QBC35DRAFT_142754</name>
</gene>
<feature type="region of interest" description="Disordered" evidence="1">
    <location>
        <begin position="38"/>
        <end position="62"/>
    </location>
</feature>
<evidence type="ECO:0000256" key="1">
    <source>
        <dbReference type="SAM" id="MobiDB-lite"/>
    </source>
</evidence>
<comment type="caution">
    <text evidence="3">The sequence shown here is derived from an EMBL/GenBank/DDBJ whole genome shotgun (WGS) entry which is preliminary data.</text>
</comment>
<evidence type="ECO:0000313" key="3">
    <source>
        <dbReference type="EMBL" id="KAK4182787.1"/>
    </source>
</evidence>
<evidence type="ECO:0000259" key="2">
    <source>
        <dbReference type="Pfam" id="PF06985"/>
    </source>
</evidence>
<dbReference type="InterPro" id="IPR010730">
    <property type="entry name" value="HET"/>
</dbReference>
<protein>
    <submittedName>
        <fullName evidence="3">Heterokaryon incompatibility protein-domain-containing protein</fullName>
    </submittedName>
</protein>
<dbReference type="PANTHER" id="PTHR33112">
    <property type="entry name" value="DOMAIN PROTEIN, PUTATIVE-RELATED"/>
    <property type="match status" value="1"/>
</dbReference>
<organism evidence="3 4">
    <name type="scientific">Podospora australis</name>
    <dbReference type="NCBI Taxonomy" id="1536484"/>
    <lineage>
        <taxon>Eukaryota</taxon>
        <taxon>Fungi</taxon>
        <taxon>Dikarya</taxon>
        <taxon>Ascomycota</taxon>
        <taxon>Pezizomycotina</taxon>
        <taxon>Sordariomycetes</taxon>
        <taxon>Sordariomycetidae</taxon>
        <taxon>Sordariales</taxon>
        <taxon>Podosporaceae</taxon>
        <taxon>Podospora</taxon>
    </lineage>
</organism>
<dbReference type="AlphaFoldDB" id="A0AAN6WM14"/>
<reference evidence="3" key="1">
    <citation type="journal article" date="2023" name="Mol. Phylogenet. Evol.">
        <title>Genome-scale phylogeny and comparative genomics of the fungal order Sordariales.</title>
        <authorList>
            <person name="Hensen N."/>
            <person name="Bonometti L."/>
            <person name="Westerberg I."/>
            <person name="Brannstrom I.O."/>
            <person name="Guillou S."/>
            <person name="Cros-Aarteil S."/>
            <person name="Calhoun S."/>
            <person name="Haridas S."/>
            <person name="Kuo A."/>
            <person name="Mondo S."/>
            <person name="Pangilinan J."/>
            <person name="Riley R."/>
            <person name="LaButti K."/>
            <person name="Andreopoulos B."/>
            <person name="Lipzen A."/>
            <person name="Chen C."/>
            <person name="Yan M."/>
            <person name="Daum C."/>
            <person name="Ng V."/>
            <person name="Clum A."/>
            <person name="Steindorff A."/>
            <person name="Ohm R.A."/>
            <person name="Martin F."/>
            <person name="Silar P."/>
            <person name="Natvig D.O."/>
            <person name="Lalanne C."/>
            <person name="Gautier V."/>
            <person name="Ament-Velasquez S.L."/>
            <person name="Kruys A."/>
            <person name="Hutchinson M.I."/>
            <person name="Powell A.J."/>
            <person name="Barry K."/>
            <person name="Miller A.N."/>
            <person name="Grigoriev I.V."/>
            <person name="Debuchy R."/>
            <person name="Gladieux P."/>
            <person name="Hiltunen Thoren M."/>
            <person name="Johannesson H."/>
        </authorList>
    </citation>
    <scope>NUCLEOTIDE SEQUENCE</scope>
    <source>
        <strain evidence="3">PSN309</strain>
    </source>
</reference>